<dbReference type="PANTHER" id="PTHR43415">
    <property type="entry name" value="SPERMIDINE N(1)-ACETYLTRANSFERASE"/>
    <property type="match status" value="1"/>
</dbReference>
<dbReference type="SUPFAM" id="SSF55729">
    <property type="entry name" value="Acyl-CoA N-acyltransferases (Nat)"/>
    <property type="match status" value="1"/>
</dbReference>
<reference evidence="3" key="1">
    <citation type="journal article" date="2019" name="Int. J. Syst. Evol. Microbiol.">
        <title>The Global Catalogue of Microorganisms (GCM) 10K type strain sequencing project: providing services to taxonomists for standard genome sequencing and annotation.</title>
        <authorList>
            <consortium name="The Broad Institute Genomics Platform"/>
            <consortium name="The Broad Institute Genome Sequencing Center for Infectious Disease"/>
            <person name="Wu L."/>
            <person name="Ma J."/>
        </authorList>
    </citation>
    <scope>NUCLEOTIDE SEQUENCE [LARGE SCALE GENOMIC DNA]</scope>
    <source>
        <strain evidence="3">NBRC 110044</strain>
    </source>
</reference>
<evidence type="ECO:0000313" key="3">
    <source>
        <dbReference type="Proteomes" id="UP001156706"/>
    </source>
</evidence>
<proteinExistence type="predicted"/>
<organism evidence="2 3">
    <name type="scientific">Chitinimonas prasina</name>
    <dbReference type="NCBI Taxonomy" id="1434937"/>
    <lineage>
        <taxon>Bacteria</taxon>
        <taxon>Pseudomonadati</taxon>
        <taxon>Pseudomonadota</taxon>
        <taxon>Betaproteobacteria</taxon>
        <taxon>Neisseriales</taxon>
        <taxon>Chitinibacteraceae</taxon>
        <taxon>Chitinimonas</taxon>
    </lineage>
</organism>
<dbReference type="PROSITE" id="PS51186">
    <property type="entry name" value="GNAT"/>
    <property type="match status" value="1"/>
</dbReference>
<evidence type="ECO:0000259" key="1">
    <source>
        <dbReference type="PROSITE" id="PS51186"/>
    </source>
</evidence>
<dbReference type="InterPro" id="IPR000182">
    <property type="entry name" value="GNAT_dom"/>
</dbReference>
<keyword evidence="3" id="KW-1185">Reference proteome</keyword>
<dbReference type="Gene3D" id="3.40.630.30">
    <property type="match status" value="1"/>
</dbReference>
<dbReference type="Proteomes" id="UP001156706">
    <property type="component" value="Unassembled WGS sequence"/>
</dbReference>
<comment type="caution">
    <text evidence="2">The sequence shown here is derived from an EMBL/GenBank/DDBJ whole genome shotgun (WGS) entry which is preliminary data.</text>
</comment>
<name>A0ABQ5YDX3_9NEIS</name>
<evidence type="ECO:0000313" key="2">
    <source>
        <dbReference type="EMBL" id="GLR13125.1"/>
    </source>
</evidence>
<sequence>MRIAMTRGLSLRDWHQQDVPLWRGWMQPGHAWKRLDGPYYPLPDAAALAASEARLVQRIAMSEWPRVRERMVIADADDQFIGEVSRYWQSEETHWLSVGLVLYDPTHWGQGLGQIALQGWCSYLFEAMPVLARLDLRTWSGNEGMMRLATKAGFVEEARFRRARVVDGQYYDGMAYGVLREEWMQRHPGGWATAQTDMVVAA</sequence>
<dbReference type="InterPro" id="IPR016181">
    <property type="entry name" value="Acyl_CoA_acyltransferase"/>
</dbReference>
<accession>A0ABQ5YDX3</accession>
<dbReference type="EMBL" id="BSOG01000002">
    <property type="protein sequence ID" value="GLR13125.1"/>
    <property type="molecule type" value="Genomic_DNA"/>
</dbReference>
<dbReference type="PANTHER" id="PTHR43415:SF4">
    <property type="entry name" value="N-ACETYLTRANSFERASE DOMAIN-CONTAINING PROTEIN"/>
    <property type="match status" value="1"/>
</dbReference>
<gene>
    <name evidence="2" type="ORF">GCM10007907_19150</name>
</gene>
<feature type="domain" description="N-acetyltransferase" evidence="1">
    <location>
        <begin position="9"/>
        <end position="172"/>
    </location>
</feature>
<protein>
    <recommendedName>
        <fullName evidence="1">N-acetyltransferase domain-containing protein</fullName>
    </recommendedName>
</protein>
<dbReference type="Pfam" id="PF13302">
    <property type="entry name" value="Acetyltransf_3"/>
    <property type="match status" value="1"/>
</dbReference>